<dbReference type="PROSITE" id="PS00934">
    <property type="entry name" value="GLYOXALASE_I_1"/>
    <property type="match status" value="1"/>
</dbReference>
<dbReference type="InterPro" id="IPR018146">
    <property type="entry name" value="Glyoxalase_1_CS"/>
</dbReference>
<dbReference type="EMBL" id="RQGD01000023">
    <property type="protein sequence ID" value="TGL59749.1"/>
    <property type="molecule type" value="Genomic_DNA"/>
</dbReference>
<dbReference type="InterPro" id="IPR029068">
    <property type="entry name" value="Glyas_Bleomycin-R_OHBP_Dase"/>
</dbReference>
<reference evidence="3" key="1">
    <citation type="journal article" date="2019" name="PLoS Negl. Trop. Dis.">
        <title>Revisiting the worldwide diversity of Leptospira species in the environment.</title>
        <authorList>
            <person name="Vincent A.T."/>
            <person name="Schiettekatte O."/>
            <person name="Bourhy P."/>
            <person name="Veyrier F.J."/>
            <person name="Picardeau M."/>
        </authorList>
    </citation>
    <scope>NUCLEOTIDE SEQUENCE [LARGE SCALE GENOMIC DNA]</scope>
    <source>
        <strain evidence="3">201702476</strain>
    </source>
</reference>
<evidence type="ECO:0000313" key="4">
    <source>
        <dbReference type="Proteomes" id="UP000297693"/>
    </source>
</evidence>
<organism evidence="3 4">
    <name type="scientific">Leptospira ognonensis</name>
    <dbReference type="NCBI Taxonomy" id="2484945"/>
    <lineage>
        <taxon>Bacteria</taxon>
        <taxon>Pseudomonadati</taxon>
        <taxon>Spirochaetota</taxon>
        <taxon>Spirochaetia</taxon>
        <taxon>Leptospirales</taxon>
        <taxon>Leptospiraceae</taxon>
        <taxon>Leptospira</taxon>
    </lineage>
</organism>
<sequence length="144" mass="16051">MIKNTRHTGIVVRDLDRAFRFYEALGFKLWKREVESGDFISTVVGIENVKVETAKLKAPDNSMLELLQYHSHPKEKEIVNAPSNQLGCSHIAFSVIDIDKTCDFILQQGGSLVNPPALSANGLVKVAYCHDPEGVLLELVEEIM</sequence>
<dbReference type="Pfam" id="PF00903">
    <property type="entry name" value="Glyoxalase"/>
    <property type="match status" value="1"/>
</dbReference>
<feature type="domain" description="VOC" evidence="2">
    <location>
        <begin position="4"/>
        <end position="142"/>
    </location>
</feature>
<dbReference type="PROSITE" id="PS51819">
    <property type="entry name" value="VOC"/>
    <property type="match status" value="1"/>
</dbReference>
<evidence type="ECO:0000313" key="3">
    <source>
        <dbReference type="EMBL" id="TGL59749.1"/>
    </source>
</evidence>
<comment type="caution">
    <text evidence="3">The sequence shown here is derived from an EMBL/GenBank/DDBJ whole genome shotgun (WGS) entry which is preliminary data.</text>
</comment>
<dbReference type="GO" id="GO:0004462">
    <property type="term" value="F:lactoylglutathione lyase activity"/>
    <property type="evidence" value="ECO:0007669"/>
    <property type="project" value="InterPro"/>
</dbReference>
<evidence type="ECO:0000256" key="1">
    <source>
        <dbReference type="ARBA" id="ARBA00022723"/>
    </source>
</evidence>
<dbReference type="RefSeq" id="WP_135623438.1">
    <property type="nucleotide sequence ID" value="NZ_RQGD01000023.1"/>
</dbReference>
<protein>
    <submittedName>
        <fullName evidence="3">Glyoxalase</fullName>
    </submittedName>
</protein>
<accession>A0A4R9K1Z7</accession>
<dbReference type="PANTHER" id="PTHR43048">
    <property type="entry name" value="METHYLMALONYL-COA EPIMERASE"/>
    <property type="match status" value="1"/>
</dbReference>
<dbReference type="InterPro" id="IPR037523">
    <property type="entry name" value="VOC_core"/>
</dbReference>
<dbReference type="GO" id="GO:0004493">
    <property type="term" value="F:methylmalonyl-CoA epimerase activity"/>
    <property type="evidence" value="ECO:0007669"/>
    <property type="project" value="TreeGrafter"/>
</dbReference>
<keyword evidence="1" id="KW-0479">Metal-binding</keyword>
<keyword evidence="4" id="KW-1185">Reference proteome</keyword>
<dbReference type="AlphaFoldDB" id="A0A4R9K1Z7"/>
<dbReference type="Proteomes" id="UP000297693">
    <property type="component" value="Unassembled WGS sequence"/>
</dbReference>
<dbReference type="Gene3D" id="3.10.180.10">
    <property type="entry name" value="2,3-Dihydroxybiphenyl 1,2-Dioxygenase, domain 1"/>
    <property type="match status" value="1"/>
</dbReference>
<evidence type="ECO:0000259" key="2">
    <source>
        <dbReference type="PROSITE" id="PS51819"/>
    </source>
</evidence>
<dbReference type="GO" id="GO:0046872">
    <property type="term" value="F:metal ion binding"/>
    <property type="evidence" value="ECO:0007669"/>
    <property type="project" value="UniProtKB-KW"/>
</dbReference>
<dbReference type="OrthoDB" id="9800322at2"/>
<dbReference type="InterPro" id="IPR004360">
    <property type="entry name" value="Glyas_Fos-R_dOase_dom"/>
</dbReference>
<gene>
    <name evidence="3" type="ORF">EHQ58_08390</name>
</gene>
<dbReference type="SUPFAM" id="SSF54593">
    <property type="entry name" value="Glyoxalase/Bleomycin resistance protein/Dihydroxybiphenyl dioxygenase"/>
    <property type="match status" value="1"/>
</dbReference>
<dbReference type="GO" id="GO:0046491">
    <property type="term" value="P:L-methylmalonyl-CoA metabolic process"/>
    <property type="evidence" value="ECO:0007669"/>
    <property type="project" value="TreeGrafter"/>
</dbReference>
<proteinExistence type="predicted"/>
<dbReference type="PANTHER" id="PTHR43048:SF3">
    <property type="entry name" value="METHYLMALONYL-COA EPIMERASE, MITOCHONDRIAL"/>
    <property type="match status" value="1"/>
</dbReference>
<name>A0A4R9K1Z7_9LEPT</name>
<dbReference type="InterPro" id="IPR051785">
    <property type="entry name" value="MMCE/EMCE_epimerase"/>
</dbReference>